<dbReference type="RefSeq" id="WP_183365598.1">
    <property type="nucleotide sequence ID" value="NZ_JACIEZ010000002.1"/>
</dbReference>
<evidence type="ECO:0000313" key="5">
    <source>
        <dbReference type="Proteomes" id="UP000528286"/>
    </source>
</evidence>
<evidence type="ECO:0000256" key="2">
    <source>
        <dbReference type="ARBA" id="ARBA00022649"/>
    </source>
</evidence>
<keyword evidence="5" id="KW-1185">Reference proteome</keyword>
<dbReference type="PIRSF" id="PIRSF029218">
    <property type="entry name" value="ParE"/>
    <property type="match status" value="1"/>
</dbReference>
<reference evidence="4 5" key="1">
    <citation type="submission" date="2020-08" db="EMBL/GenBank/DDBJ databases">
        <title>Genomic Encyclopedia of Type Strains, Phase IV (KMG-IV): sequencing the most valuable type-strain genomes for metagenomic binning, comparative biology and taxonomic classification.</title>
        <authorList>
            <person name="Goeker M."/>
        </authorList>
    </citation>
    <scope>NUCLEOTIDE SEQUENCE [LARGE SCALE GENOMIC DNA]</scope>
    <source>
        <strain evidence="4 5">DSM 29853</strain>
    </source>
</reference>
<dbReference type="Gene3D" id="3.30.2310.20">
    <property type="entry name" value="RelE-like"/>
    <property type="match status" value="1"/>
</dbReference>
<dbReference type="PANTHER" id="PTHR33755">
    <property type="entry name" value="TOXIN PARE1-RELATED"/>
    <property type="match status" value="1"/>
</dbReference>
<dbReference type="Proteomes" id="UP000528286">
    <property type="component" value="Unassembled WGS sequence"/>
</dbReference>
<dbReference type="InterPro" id="IPR035093">
    <property type="entry name" value="RelE/ParE_toxin_dom_sf"/>
</dbReference>
<comment type="caution">
    <text evidence="4">The sequence shown here is derived from an EMBL/GenBank/DDBJ whole genome shotgun (WGS) entry which is preliminary data.</text>
</comment>
<comment type="similarity">
    <text evidence="1 3">Belongs to the RelE toxin family.</text>
</comment>
<dbReference type="InterPro" id="IPR007712">
    <property type="entry name" value="RelE/ParE_toxin"/>
</dbReference>
<sequence>MTYRTTTEADRELIEIYVFGAERFGVQQSEQYLEGLFQTFDLLAENPYLARERRELNPPMRLHPYGAHMIVYTITGDDILIVRVLHGRQDWQTLFS</sequence>
<keyword evidence="2" id="KW-1277">Toxin-antitoxin system</keyword>
<evidence type="ECO:0000256" key="1">
    <source>
        <dbReference type="ARBA" id="ARBA00006226"/>
    </source>
</evidence>
<dbReference type="Pfam" id="PF05016">
    <property type="entry name" value="ParE_toxin"/>
    <property type="match status" value="1"/>
</dbReference>
<organism evidence="4 5">
    <name type="scientific">Gellertiella hungarica</name>
    <dbReference type="NCBI Taxonomy" id="1572859"/>
    <lineage>
        <taxon>Bacteria</taxon>
        <taxon>Pseudomonadati</taxon>
        <taxon>Pseudomonadota</taxon>
        <taxon>Alphaproteobacteria</taxon>
        <taxon>Hyphomicrobiales</taxon>
        <taxon>Rhizobiaceae</taxon>
        <taxon>Gellertiella</taxon>
    </lineage>
</organism>
<dbReference type="PANTHER" id="PTHR33755:SF9">
    <property type="entry name" value="TOXIN PARE1"/>
    <property type="match status" value="1"/>
</dbReference>
<dbReference type="AlphaFoldDB" id="A0A7W6NKB1"/>
<dbReference type="InterPro" id="IPR028344">
    <property type="entry name" value="ParE1/4"/>
</dbReference>
<accession>A0A7W6NKB1</accession>
<protein>
    <recommendedName>
        <fullName evidence="3">Toxin</fullName>
    </recommendedName>
</protein>
<proteinExistence type="inferred from homology"/>
<dbReference type="InterPro" id="IPR051803">
    <property type="entry name" value="TA_system_RelE-like_toxin"/>
</dbReference>
<evidence type="ECO:0000256" key="3">
    <source>
        <dbReference type="PIRNR" id="PIRNR029218"/>
    </source>
</evidence>
<evidence type="ECO:0000313" key="4">
    <source>
        <dbReference type="EMBL" id="MBB4064374.1"/>
    </source>
</evidence>
<gene>
    <name evidence="4" type="ORF">GGR23_001551</name>
</gene>
<name>A0A7W6NKB1_9HYPH</name>
<dbReference type="EMBL" id="JACIEZ010000002">
    <property type="protein sequence ID" value="MBB4064374.1"/>
    <property type="molecule type" value="Genomic_DNA"/>
</dbReference>